<gene>
    <name evidence="1" type="ORF">M9H77_25145</name>
</gene>
<proteinExistence type="predicted"/>
<organism evidence="1 2">
    <name type="scientific">Catharanthus roseus</name>
    <name type="common">Madagascar periwinkle</name>
    <name type="synonym">Vinca rosea</name>
    <dbReference type="NCBI Taxonomy" id="4058"/>
    <lineage>
        <taxon>Eukaryota</taxon>
        <taxon>Viridiplantae</taxon>
        <taxon>Streptophyta</taxon>
        <taxon>Embryophyta</taxon>
        <taxon>Tracheophyta</taxon>
        <taxon>Spermatophyta</taxon>
        <taxon>Magnoliopsida</taxon>
        <taxon>eudicotyledons</taxon>
        <taxon>Gunneridae</taxon>
        <taxon>Pentapetalae</taxon>
        <taxon>asterids</taxon>
        <taxon>lamiids</taxon>
        <taxon>Gentianales</taxon>
        <taxon>Apocynaceae</taxon>
        <taxon>Rauvolfioideae</taxon>
        <taxon>Vinceae</taxon>
        <taxon>Catharanthinae</taxon>
        <taxon>Catharanthus</taxon>
    </lineage>
</organism>
<sequence>MDHSEEFVEENIEFENDVDPNTFEEFLELEEYVDHGHIFTTDQIFNSKVELVNWAKETAMEVNTYLIVTQYLSSRISDRRAYVTLGCERGGVNKSRTKPRIDDEEEEVQVKMQGPYETKKCDCPFKLKGEQMATCENWQLFVHDGRHNYAISVYTHGHAQAAKLTDEQLIQMEQFRKSHVPPRNILRFFWEQNVGCAVNAQKIYNVVAKIKNNRIHGRNTVEEVLCLSAQRCYTVFYRNCEDNDVLSDIVVAHPTSIEIMKTWPYVLIIDTTFKTNKYNMPLLEAVGMMPDCYLALKKIWNEILRATEIIDDPENKCRHYIRTRPPLFLRADYTAFWKTLEIDSCHPLARQHDMDYEMRSFTGLLHQISTEPISNVREMCHLAKGVLNPVLPKDPGMTLTSPPEIAVTKGRKKTNSTKRDKSYWEHVSIAHRKIQKSSGSGSDSGSGSRSGPGSGSSSGPRGRGKLQRAPRGKGRERSRGRSSLSSVVDLSPCCTFPYTNTFPHFIYLFIENWKNVIGDENCRYHVVADYVFGDDYQWPEIRGRMLYELEHLTNMYLSLLRSIERVYELVHRTQWHNGPMPLEHWLETPDSLYVIANAINLCVILITQLGSTTVLSLYLYSDCPGGTLLQMHDGCPIPSLHMQWIHHHSKRVSSWADIYYDKITYWNARVARNRN</sequence>
<comment type="caution">
    <text evidence="1">The sequence shown here is derived from an EMBL/GenBank/DDBJ whole genome shotgun (WGS) entry which is preliminary data.</text>
</comment>
<evidence type="ECO:0000313" key="1">
    <source>
        <dbReference type="EMBL" id="KAI5656352.1"/>
    </source>
</evidence>
<name>A0ACC0A628_CATRO</name>
<reference evidence="2" key="1">
    <citation type="journal article" date="2023" name="Nat. Plants">
        <title>Single-cell RNA sequencing provides a high-resolution roadmap for understanding the multicellular compartmentation of specialized metabolism.</title>
        <authorList>
            <person name="Sun S."/>
            <person name="Shen X."/>
            <person name="Li Y."/>
            <person name="Li Y."/>
            <person name="Wang S."/>
            <person name="Li R."/>
            <person name="Zhang H."/>
            <person name="Shen G."/>
            <person name="Guo B."/>
            <person name="Wei J."/>
            <person name="Xu J."/>
            <person name="St-Pierre B."/>
            <person name="Chen S."/>
            <person name="Sun C."/>
        </authorList>
    </citation>
    <scope>NUCLEOTIDE SEQUENCE [LARGE SCALE GENOMIC DNA]</scope>
</reference>
<evidence type="ECO:0000313" key="2">
    <source>
        <dbReference type="Proteomes" id="UP001060085"/>
    </source>
</evidence>
<keyword evidence="2" id="KW-1185">Reference proteome</keyword>
<accession>A0ACC0A628</accession>
<protein>
    <submittedName>
        <fullName evidence="1">Uncharacterized protein</fullName>
    </submittedName>
</protein>
<dbReference type="EMBL" id="CM044706">
    <property type="protein sequence ID" value="KAI5656352.1"/>
    <property type="molecule type" value="Genomic_DNA"/>
</dbReference>
<dbReference type="Proteomes" id="UP001060085">
    <property type="component" value="Linkage Group LG06"/>
</dbReference>